<evidence type="ECO:0000256" key="8">
    <source>
        <dbReference type="ARBA" id="ARBA00024360"/>
    </source>
</evidence>
<feature type="domain" description="O-acyltransferase WSD1-like N-terminal" evidence="11">
    <location>
        <begin position="111"/>
        <end position="272"/>
    </location>
</feature>
<evidence type="ECO:0000256" key="9">
    <source>
        <dbReference type="ARBA" id="ARBA00047604"/>
    </source>
</evidence>
<keyword evidence="6" id="KW-0256">Endoplasmic reticulum</keyword>
<keyword evidence="14" id="KW-1185">Reference proteome</keyword>
<keyword evidence="5" id="KW-0808">Transferase</keyword>
<dbReference type="AlphaFoldDB" id="A0AAD4SPV9"/>
<comment type="catalytic activity">
    <reaction evidence="10">
        <text>an acyl-CoA + a 1,2-diacyl-sn-glycerol = a triacyl-sn-glycerol + CoA</text>
        <dbReference type="Rhea" id="RHEA:10868"/>
        <dbReference type="ChEBI" id="CHEBI:17815"/>
        <dbReference type="ChEBI" id="CHEBI:57287"/>
        <dbReference type="ChEBI" id="CHEBI:58342"/>
        <dbReference type="ChEBI" id="CHEBI:64615"/>
        <dbReference type="EC" id="2.3.1.20"/>
    </reaction>
</comment>
<evidence type="ECO:0000256" key="6">
    <source>
        <dbReference type="ARBA" id="ARBA00022824"/>
    </source>
</evidence>
<name>A0AAD4SPV9_9MAGN</name>
<evidence type="ECO:0000256" key="7">
    <source>
        <dbReference type="ARBA" id="ARBA00023315"/>
    </source>
</evidence>
<comment type="similarity">
    <text evidence="8">In the N-terminal section; belongs to the long-chain O-acyltransferase family.</text>
</comment>
<feature type="domain" description="O-acyltransferase WSD1 C-terminal" evidence="12">
    <location>
        <begin position="327"/>
        <end position="472"/>
    </location>
</feature>
<dbReference type="PANTHER" id="PTHR31650">
    <property type="entry name" value="O-ACYLTRANSFERASE (WSD1-LIKE) FAMILY PROTEIN"/>
    <property type="match status" value="1"/>
</dbReference>
<dbReference type="Proteomes" id="UP001202328">
    <property type="component" value="Unassembled WGS sequence"/>
</dbReference>
<keyword evidence="7" id="KW-0012">Acyltransferase</keyword>
<evidence type="ECO:0008006" key="15">
    <source>
        <dbReference type="Google" id="ProtNLM"/>
    </source>
</evidence>
<comment type="pathway">
    <text evidence="4">Lipid metabolism.</text>
</comment>
<evidence type="ECO:0000256" key="5">
    <source>
        <dbReference type="ARBA" id="ARBA00022679"/>
    </source>
</evidence>
<evidence type="ECO:0000313" key="14">
    <source>
        <dbReference type="Proteomes" id="UP001202328"/>
    </source>
</evidence>
<evidence type="ECO:0000256" key="4">
    <source>
        <dbReference type="ARBA" id="ARBA00005189"/>
    </source>
</evidence>
<evidence type="ECO:0000256" key="10">
    <source>
        <dbReference type="ARBA" id="ARBA00048109"/>
    </source>
</evidence>
<evidence type="ECO:0000256" key="1">
    <source>
        <dbReference type="ARBA" id="ARBA00004162"/>
    </source>
</evidence>
<dbReference type="EMBL" id="JAJJMB010009125">
    <property type="protein sequence ID" value="KAI3915927.1"/>
    <property type="molecule type" value="Genomic_DNA"/>
</dbReference>
<dbReference type="GO" id="GO:0004144">
    <property type="term" value="F:diacylglycerol O-acyltransferase activity"/>
    <property type="evidence" value="ECO:0007669"/>
    <property type="project" value="UniProtKB-EC"/>
</dbReference>
<evidence type="ECO:0000256" key="2">
    <source>
        <dbReference type="ARBA" id="ARBA00004586"/>
    </source>
</evidence>
<evidence type="ECO:0000256" key="3">
    <source>
        <dbReference type="ARBA" id="ARBA00004771"/>
    </source>
</evidence>
<comment type="pathway">
    <text evidence="3">Glycerolipid metabolism; triacylglycerol biosynthesis.</text>
</comment>
<dbReference type="GO" id="GO:0047196">
    <property type="term" value="F:long-chain-alcohol O-fatty-acyltransferase activity"/>
    <property type="evidence" value="ECO:0007669"/>
    <property type="project" value="UniProtKB-EC"/>
</dbReference>
<dbReference type="Pfam" id="PF03007">
    <property type="entry name" value="WS_DGAT_cat"/>
    <property type="match status" value="1"/>
</dbReference>
<accession>A0AAD4SPV9</accession>
<dbReference type="GO" id="GO:0005886">
    <property type="term" value="C:plasma membrane"/>
    <property type="evidence" value="ECO:0007669"/>
    <property type="project" value="UniProtKB-SubCell"/>
</dbReference>
<dbReference type="PANTHER" id="PTHR31650:SF34">
    <property type="entry name" value="O-ACYLTRANSFERASE WSD1-LIKE ISOFORM X1"/>
    <property type="match status" value="1"/>
</dbReference>
<proteinExistence type="inferred from homology"/>
<dbReference type="GO" id="GO:0019432">
    <property type="term" value="P:triglyceride biosynthetic process"/>
    <property type="evidence" value="ECO:0007669"/>
    <property type="project" value="TreeGrafter"/>
</dbReference>
<dbReference type="InterPro" id="IPR009721">
    <property type="entry name" value="O-acyltransferase_WSD1_C"/>
</dbReference>
<dbReference type="Pfam" id="PF06974">
    <property type="entry name" value="WS_DGAT_C"/>
    <property type="match status" value="1"/>
</dbReference>
<gene>
    <name evidence="13" type="ORF">MKW98_004368</name>
</gene>
<comment type="catalytic activity">
    <reaction evidence="9">
        <text>a long chain fatty alcohol + a fatty acyl-CoA = a long-chain alcohol wax ester + CoA</text>
        <dbReference type="Rhea" id="RHEA:38443"/>
        <dbReference type="ChEBI" id="CHEBI:17135"/>
        <dbReference type="ChEBI" id="CHEBI:57287"/>
        <dbReference type="ChEBI" id="CHEBI:77636"/>
        <dbReference type="ChEBI" id="CHEBI:235323"/>
        <dbReference type="EC" id="2.3.1.75"/>
    </reaction>
</comment>
<evidence type="ECO:0000259" key="12">
    <source>
        <dbReference type="Pfam" id="PF06974"/>
    </source>
</evidence>
<protein>
    <recommendedName>
        <fullName evidence="15">Diacylglycerol O-acyltransferase</fullName>
    </recommendedName>
</protein>
<dbReference type="InterPro" id="IPR045034">
    <property type="entry name" value="O-acyltransferase_WSD1-like"/>
</dbReference>
<evidence type="ECO:0000259" key="11">
    <source>
        <dbReference type="Pfam" id="PF03007"/>
    </source>
</evidence>
<comment type="subcellular location">
    <subcellularLocation>
        <location evidence="1">Cell membrane</location>
        <topology evidence="1">Single-pass membrane protein</topology>
    </subcellularLocation>
    <subcellularLocation>
        <location evidence="2">Endoplasmic reticulum membrane</location>
    </subcellularLocation>
</comment>
<organism evidence="13 14">
    <name type="scientific">Papaver atlanticum</name>
    <dbReference type="NCBI Taxonomy" id="357466"/>
    <lineage>
        <taxon>Eukaryota</taxon>
        <taxon>Viridiplantae</taxon>
        <taxon>Streptophyta</taxon>
        <taxon>Embryophyta</taxon>
        <taxon>Tracheophyta</taxon>
        <taxon>Spermatophyta</taxon>
        <taxon>Magnoliopsida</taxon>
        <taxon>Ranunculales</taxon>
        <taxon>Papaveraceae</taxon>
        <taxon>Papaveroideae</taxon>
        <taxon>Papaver</taxon>
    </lineage>
</organism>
<dbReference type="InterPro" id="IPR004255">
    <property type="entry name" value="O-acyltransferase_WSD1_N"/>
</dbReference>
<sequence length="485" mass="54800">MHSRSFSKLTNEEEVEEEWSVVSPISKCLISNTLTFTILGLMELETTITESETLDFLNEVFIPACPLFSSIIVTGKKGVKRWKKVDIQAQNHLIVPTFPTGLEIESYDQLLREYISQIGNERFSRDKPLWELHLIKYPSANGVGSLVFKLGHAIGDGYAYMKILSKIVKRAENPHLPLTYPNLSLRQRQNDQRVGRMKIFSGLFAKCINTVSDIIFNTLKTTVWVDCPSAIRSGTWKKKDLCKPIDIYSTKLPLERVKKVKFKLGATMNDVITGIISYVIHLYMTKMGQISTTAASTSMTMLVMLNMRIFKDSYRDIDEMMKAADTWGNHSRFFPVKIPAFAGSENISPLDFITKAKENLNRSKNSMIFYLLDPLLNSVRSIFGQKGMERVVRLGFKNTSTLITSLVGPKEQIAIADHPIGNYYFIVVGIPQSLTFTSMSCNEQLQLVATMERGFIDSNLFASCMDEAFDNIFQAAFGNEAKKSN</sequence>
<reference evidence="13" key="1">
    <citation type="submission" date="2022-04" db="EMBL/GenBank/DDBJ databases">
        <title>A functionally conserved STORR gene fusion in Papaver species that diverged 16.8 million years ago.</title>
        <authorList>
            <person name="Catania T."/>
        </authorList>
    </citation>
    <scope>NUCLEOTIDE SEQUENCE</scope>
    <source>
        <strain evidence="13">S-188037</strain>
    </source>
</reference>
<evidence type="ECO:0000313" key="13">
    <source>
        <dbReference type="EMBL" id="KAI3915927.1"/>
    </source>
</evidence>
<comment type="caution">
    <text evidence="13">The sequence shown here is derived from an EMBL/GenBank/DDBJ whole genome shotgun (WGS) entry which is preliminary data.</text>
</comment>
<dbReference type="GO" id="GO:0005789">
    <property type="term" value="C:endoplasmic reticulum membrane"/>
    <property type="evidence" value="ECO:0007669"/>
    <property type="project" value="UniProtKB-SubCell"/>
</dbReference>